<dbReference type="Gene3D" id="3.90.105.10">
    <property type="entry name" value="Molybdopterin biosynthesis moea protein, domain 2"/>
    <property type="match status" value="1"/>
</dbReference>
<dbReference type="SMART" id="SM00852">
    <property type="entry name" value="MoCF_biosynth"/>
    <property type="match status" value="1"/>
</dbReference>
<evidence type="ECO:0000256" key="1">
    <source>
        <dbReference type="ARBA" id="ARBA00023150"/>
    </source>
</evidence>
<dbReference type="AlphaFoldDB" id="A0A1H5ZLM2"/>
<evidence type="ECO:0000259" key="3">
    <source>
        <dbReference type="SMART" id="SM00852"/>
    </source>
</evidence>
<evidence type="ECO:0000313" key="7">
    <source>
        <dbReference type="Proteomes" id="UP000296733"/>
    </source>
</evidence>
<protein>
    <submittedName>
        <fullName evidence="4">Molybdopterin molybdenumtransferase MoeA</fullName>
    </submittedName>
    <submittedName>
        <fullName evidence="5">Molybdopterin molybdotransferase</fullName>
    </submittedName>
</protein>
<evidence type="ECO:0000313" key="5">
    <source>
        <dbReference type="EMBL" id="SEG37418.1"/>
    </source>
</evidence>
<dbReference type="Pfam" id="PF03453">
    <property type="entry name" value="MoeA_N"/>
    <property type="match status" value="1"/>
</dbReference>
<organism evidence="5 6">
    <name type="scientific">Halobellus limi</name>
    <dbReference type="NCBI Taxonomy" id="699433"/>
    <lineage>
        <taxon>Archaea</taxon>
        <taxon>Methanobacteriati</taxon>
        <taxon>Methanobacteriota</taxon>
        <taxon>Stenosarchaea group</taxon>
        <taxon>Halobacteria</taxon>
        <taxon>Halobacteriales</taxon>
        <taxon>Haloferacaceae</taxon>
        <taxon>Halobellus</taxon>
    </lineage>
</organism>
<dbReference type="GO" id="GO:0006777">
    <property type="term" value="P:Mo-molybdopterin cofactor biosynthetic process"/>
    <property type="evidence" value="ECO:0007669"/>
    <property type="project" value="UniProtKB-KW"/>
</dbReference>
<feature type="domain" description="MoaB/Mog" evidence="3">
    <location>
        <begin position="185"/>
        <end position="317"/>
    </location>
</feature>
<dbReference type="CDD" id="cd00887">
    <property type="entry name" value="MoeA"/>
    <property type="match status" value="1"/>
</dbReference>
<dbReference type="InterPro" id="IPR008284">
    <property type="entry name" value="MoCF_biosynth_CS"/>
</dbReference>
<reference evidence="4 7" key="2">
    <citation type="journal article" date="2019" name="Nat. Commun.">
        <title>A new type of DNA phosphorothioation-based antiviral system in archaea.</title>
        <authorList>
            <person name="Xiong L."/>
            <person name="Liu S."/>
            <person name="Chen S."/>
            <person name="Xiao Y."/>
            <person name="Zhu B."/>
            <person name="Gao Y."/>
            <person name="Zhang Y."/>
            <person name="Chen B."/>
            <person name="Luo J."/>
            <person name="Deng Z."/>
            <person name="Chen X."/>
            <person name="Wang L."/>
            <person name="Chen S."/>
        </authorList>
    </citation>
    <scope>NUCLEOTIDE SEQUENCE [LARGE SCALE GENOMIC DNA]</scope>
    <source>
        <strain evidence="4 7">CGMCC 1.10331</strain>
    </source>
</reference>
<keyword evidence="1" id="KW-0501">Molybdenum cofactor biosynthesis</keyword>
<dbReference type="OrthoDB" id="31371at2157"/>
<keyword evidence="5" id="KW-0808">Transferase</keyword>
<feature type="compositionally biased region" description="Gly residues" evidence="2">
    <location>
        <begin position="351"/>
        <end position="360"/>
    </location>
</feature>
<dbReference type="EMBL" id="CP031311">
    <property type="protein sequence ID" value="QCC48033.1"/>
    <property type="molecule type" value="Genomic_DNA"/>
</dbReference>
<dbReference type="InterPro" id="IPR005110">
    <property type="entry name" value="MoeA_linker/N"/>
</dbReference>
<dbReference type="InterPro" id="IPR036135">
    <property type="entry name" value="MoeA_linker/N_sf"/>
</dbReference>
<dbReference type="PANTHER" id="PTHR10192">
    <property type="entry name" value="MOLYBDOPTERIN BIOSYNTHESIS PROTEIN"/>
    <property type="match status" value="1"/>
</dbReference>
<name>A0A1H5ZLM2_9EURY</name>
<dbReference type="Proteomes" id="UP000296733">
    <property type="component" value="Chromosome"/>
</dbReference>
<feature type="region of interest" description="Disordered" evidence="2">
    <location>
        <begin position="350"/>
        <end position="381"/>
    </location>
</feature>
<dbReference type="PANTHER" id="PTHR10192:SF19">
    <property type="entry name" value="MOLYBDOPTERIN BIOSYNTHESIS PROTEIN MJ0666-RELATED"/>
    <property type="match status" value="1"/>
</dbReference>
<dbReference type="SUPFAM" id="SSF63882">
    <property type="entry name" value="MoeA N-terminal region -like"/>
    <property type="match status" value="1"/>
</dbReference>
<keyword evidence="6" id="KW-1185">Reference proteome</keyword>
<dbReference type="Gene3D" id="2.170.190.11">
    <property type="entry name" value="Molybdopterin biosynthesis moea protein, domain 3"/>
    <property type="match status" value="1"/>
</dbReference>
<dbReference type="Pfam" id="PF00994">
    <property type="entry name" value="MoCF_biosynth"/>
    <property type="match status" value="1"/>
</dbReference>
<dbReference type="GO" id="GO:0061599">
    <property type="term" value="F:molybdopterin molybdotransferase activity"/>
    <property type="evidence" value="ECO:0007669"/>
    <property type="project" value="TreeGrafter"/>
</dbReference>
<dbReference type="InterPro" id="IPR038987">
    <property type="entry name" value="MoeA-like"/>
</dbReference>
<dbReference type="RefSeq" id="WP_103991765.1">
    <property type="nucleotide sequence ID" value="NZ_CP031311.1"/>
</dbReference>
<dbReference type="PROSITE" id="PS01079">
    <property type="entry name" value="MOCF_BIOSYNTHESIS_2"/>
    <property type="match status" value="1"/>
</dbReference>
<proteinExistence type="predicted"/>
<dbReference type="GO" id="GO:0005737">
    <property type="term" value="C:cytoplasm"/>
    <property type="evidence" value="ECO:0007669"/>
    <property type="project" value="TreeGrafter"/>
</dbReference>
<dbReference type="EMBL" id="FNVN01000002">
    <property type="protein sequence ID" value="SEG37418.1"/>
    <property type="molecule type" value="Genomic_DNA"/>
</dbReference>
<sequence length="438" mass="45744">MTGDAGHGHDDLIAWDEGAERVRSLRERWLPTLGTETVALDRIAGRALAEPIDSPVDVPARSHATMDGFAFDATAAYPLDVVDADVFPEDEPPELEGGQAVRIATGAPVPPAANAVLKREEATVEDGQLTGPDLEPGTYVYERGSNVAEGERLFAAGERLSPKDAILLGDLGIESVQVRTRLSVGLLATGTEIHEGRHTDLDSPMLAGLVRSWGHEVAYEGTVPDDYDRVESRIADLADDHDVVVTTGGTSVGDKDYVVRALQSLGEVLFHRVRLRPGKPIAVAELPDHDAVALAIPGKPVGAHAVTTLVARPLFTGEASLPTVPARMARDVGIATPGFAYAIPVTLEAGGETGSGGAGDDAGDDARDSDGTGDGDGADVAMPLGHADSALSVYEDSFDPSVLSSSTRATRADGFVLTGEGVERGQMVDVVPYPAVEK</sequence>
<accession>A0A1H5ZLM2</accession>
<evidence type="ECO:0000256" key="2">
    <source>
        <dbReference type="SAM" id="MobiDB-lite"/>
    </source>
</evidence>
<dbReference type="InterPro" id="IPR036425">
    <property type="entry name" value="MoaB/Mog-like_dom_sf"/>
</dbReference>
<dbReference type="Proteomes" id="UP000236740">
    <property type="component" value="Unassembled WGS sequence"/>
</dbReference>
<gene>
    <name evidence="4" type="ORF">DV707_10400</name>
    <name evidence="5" type="ORF">SAMN04488133_2072</name>
</gene>
<evidence type="ECO:0000313" key="6">
    <source>
        <dbReference type="Proteomes" id="UP000236740"/>
    </source>
</evidence>
<dbReference type="Gene3D" id="3.40.980.10">
    <property type="entry name" value="MoaB/Mog-like domain"/>
    <property type="match status" value="1"/>
</dbReference>
<dbReference type="GeneID" id="39858504"/>
<dbReference type="InterPro" id="IPR001453">
    <property type="entry name" value="MoaB/Mog_dom"/>
</dbReference>
<reference evidence="5 6" key="1">
    <citation type="submission" date="2016-10" db="EMBL/GenBank/DDBJ databases">
        <authorList>
            <person name="de Groot N.N."/>
        </authorList>
    </citation>
    <scope>NUCLEOTIDE SEQUENCE [LARGE SCALE GENOMIC DNA]</scope>
    <source>
        <strain evidence="5 6">CGMCC 1.10331</strain>
    </source>
</reference>
<dbReference type="SUPFAM" id="SSF53218">
    <property type="entry name" value="Molybdenum cofactor biosynthesis proteins"/>
    <property type="match status" value="1"/>
</dbReference>
<evidence type="ECO:0000313" key="4">
    <source>
        <dbReference type="EMBL" id="QCC48033.1"/>
    </source>
</evidence>
<dbReference type="KEGG" id="hlm:DV707_10400"/>